<keyword evidence="1" id="KW-1133">Transmembrane helix</keyword>
<evidence type="ECO:0000259" key="2">
    <source>
        <dbReference type="Pfam" id="PF02517"/>
    </source>
</evidence>
<evidence type="ECO:0000313" key="3">
    <source>
        <dbReference type="EMBL" id="MDR6532650.1"/>
    </source>
</evidence>
<proteinExistence type="predicted"/>
<protein>
    <submittedName>
        <fullName evidence="3">Membrane protease YdiL (CAAX protease family)</fullName>
    </submittedName>
</protein>
<keyword evidence="1" id="KW-0812">Transmembrane</keyword>
<keyword evidence="4" id="KW-1185">Reference proteome</keyword>
<dbReference type="RefSeq" id="WP_310033252.1">
    <property type="nucleotide sequence ID" value="NZ_JAVDRL010000009.1"/>
</dbReference>
<feature type="transmembrane region" description="Helical" evidence="1">
    <location>
        <begin position="167"/>
        <end position="187"/>
    </location>
</feature>
<feature type="domain" description="CAAX prenyl protease 2/Lysostaphin resistance protein A-like" evidence="2">
    <location>
        <begin position="137"/>
        <end position="229"/>
    </location>
</feature>
<dbReference type="PANTHER" id="PTHR39430">
    <property type="entry name" value="MEMBRANE-ASSOCIATED PROTEASE-RELATED"/>
    <property type="match status" value="1"/>
</dbReference>
<feature type="transmembrane region" description="Helical" evidence="1">
    <location>
        <begin position="140"/>
        <end position="160"/>
    </location>
</feature>
<dbReference type="EMBL" id="JAVDRL010000009">
    <property type="protein sequence ID" value="MDR6532650.1"/>
    <property type="molecule type" value="Genomic_DNA"/>
</dbReference>
<organism evidence="3 4">
    <name type="scientific">Caulobacter rhizosphaerae</name>
    <dbReference type="NCBI Taxonomy" id="2010972"/>
    <lineage>
        <taxon>Bacteria</taxon>
        <taxon>Pseudomonadati</taxon>
        <taxon>Pseudomonadota</taxon>
        <taxon>Alphaproteobacteria</taxon>
        <taxon>Caulobacterales</taxon>
        <taxon>Caulobacteraceae</taxon>
        <taxon>Caulobacter</taxon>
    </lineage>
</organism>
<dbReference type="Pfam" id="PF02517">
    <property type="entry name" value="Rce1-like"/>
    <property type="match status" value="1"/>
</dbReference>
<dbReference type="InterPro" id="IPR003675">
    <property type="entry name" value="Rce1/LyrA-like_dom"/>
</dbReference>
<feature type="transmembrane region" description="Helical" evidence="1">
    <location>
        <begin position="104"/>
        <end position="128"/>
    </location>
</feature>
<dbReference type="GO" id="GO:0008233">
    <property type="term" value="F:peptidase activity"/>
    <property type="evidence" value="ECO:0007669"/>
    <property type="project" value="UniProtKB-KW"/>
</dbReference>
<name>A0ABU1N3I5_9CAUL</name>
<feature type="transmembrane region" description="Helical" evidence="1">
    <location>
        <begin position="28"/>
        <end position="49"/>
    </location>
</feature>
<feature type="transmembrane region" description="Helical" evidence="1">
    <location>
        <begin position="225"/>
        <end position="244"/>
    </location>
</feature>
<feature type="transmembrane region" description="Helical" evidence="1">
    <location>
        <begin position="61"/>
        <end position="83"/>
    </location>
</feature>
<evidence type="ECO:0000313" key="4">
    <source>
        <dbReference type="Proteomes" id="UP001262754"/>
    </source>
</evidence>
<feature type="transmembrane region" description="Helical" evidence="1">
    <location>
        <begin position="270"/>
        <end position="290"/>
    </location>
</feature>
<keyword evidence="3" id="KW-0378">Hydrolase</keyword>
<reference evidence="3 4" key="1">
    <citation type="submission" date="2023-07" db="EMBL/GenBank/DDBJ databases">
        <title>Sorghum-associated microbial communities from plants grown in Nebraska, USA.</title>
        <authorList>
            <person name="Schachtman D."/>
        </authorList>
    </citation>
    <scope>NUCLEOTIDE SEQUENCE [LARGE SCALE GENOMIC DNA]</scope>
    <source>
        <strain evidence="3 4">DS2154</strain>
    </source>
</reference>
<keyword evidence="1" id="KW-0472">Membrane</keyword>
<gene>
    <name evidence="3" type="ORF">J2800_003408</name>
</gene>
<dbReference type="Proteomes" id="UP001262754">
    <property type="component" value="Unassembled WGS sequence"/>
</dbReference>
<keyword evidence="3" id="KW-0645">Protease</keyword>
<dbReference type="GO" id="GO:0006508">
    <property type="term" value="P:proteolysis"/>
    <property type="evidence" value="ECO:0007669"/>
    <property type="project" value="UniProtKB-KW"/>
</dbReference>
<sequence length="310" mass="32398">MWRTEVSSSAVSLDIGARRFLHPGPLRWLRALGWGGLLFALFMLFYAVASQAGEPARGAAATPLSLVVVAVLSAVGLGLYAGIVRLAEGRWPAELGLRRAAPELLVGLVVGAAMLSAVVAALLAFGLYDISGPRASSPLAMINVGVASGVFEELIFRAIVLRLLMRAFGAWPALALSAALFGALHLANPNATPVAAVAIAVEAGLMLASFYLLTGRLWVSIGVHAAWNFTQGWIWGARVSGIPVQESLYLSAPKAGAPDWLSGGAFGPEASVPAMLIGTGVAVIVLYQAWKKGNFQARSETAQPIVEVFD</sequence>
<evidence type="ECO:0000256" key="1">
    <source>
        <dbReference type="SAM" id="Phobius"/>
    </source>
</evidence>
<dbReference type="PANTHER" id="PTHR39430:SF1">
    <property type="entry name" value="PROTEASE"/>
    <property type="match status" value="1"/>
</dbReference>
<feature type="transmembrane region" description="Helical" evidence="1">
    <location>
        <begin position="193"/>
        <end position="213"/>
    </location>
</feature>
<comment type="caution">
    <text evidence="3">The sequence shown here is derived from an EMBL/GenBank/DDBJ whole genome shotgun (WGS) entry which is preliminary data.</text>
</comment>
<accession>A0ABU1N3I5</accession>